<evidence type="ECO:0000259" key="4">
    <source>
        <dbReference type="Pfam" id="PF01551"/>
    </source>
</evidence>
<sequence length="460" mass="48072">MNYFFDSGRGQSVKQAKTRGAMRRMALPRRAWVGLVACSVALSMMPAVSGADDLEDQQASLQQQIGASDSDVYASDAKLQDAEKTLSASQQQLADAQAGLARAEADRDAAARSDDDAARALKDAEAALVKAQDDAAKARADVDAQKRKVGTDVRHTTQQNSGLVTIGIFVNNLSTGDMSNRIQWTDQAFRAQQYELDRLQDVEQRLEQAEQAMKDAEAAAQRDRQAAADALNSRASTAQAAQDAKAKVDALVSKNAADKSAAEQALADAQARNADLKAQSNAVAQRIKDRNAAAAAAAQAAQQADAAAAQAAAAGNSIATSTSSVLADPVPGAPITDTYHTRINPVLGYTEFHDGLDLGAGCNAPMYAAAAGTVADVLTPGQSGGYGNRLVIDHGLVNGVYLSTGYNHASSYVVSAGQHVDKGQLIGYVGTTGLSTGCHLHFHVYVNGATDDPQNWITVA</sequence>
<keyword evidence="2" id="KW-0175">Coiled coil</keyword>
<dbReference type="InterPro" id="IPR050570">
    <property type="entry name" value="Cell_wall_metabolism_enzyme"/>
</dbReference>
<feature type="region of interest" description="Disordered" evidence="3">
    <location>
        <begin position="97"/>
        <end position="116"/>
    </location>
</feature>
<feature type="domain" description="M23ase beta-sheet core" evidence="4">
    <location>
        <begin position="352"/>
        <end position="453"/>
    </location>
</feature>
<accession>A0A068VTV6</accession>
<evidence type="ECO:0000313" key="5">
    <source>
        <dbReference type="EMBL" id="CEP26816.1"/>
    </source>
</evidence>
<dbReference type="AlphaFoldDB" id="A0A068VTV6"/>
<dbReference type="Pfam" id="PF01551">
    <property type="entry name" value="Peptidase_M23"/>
    <property type="match status" value="1"/>
</dbReference>
<dbReference type="Gene3D" id="2.70.70.10">
    <property type="entry name" value="Glucose Permease (Domain IIA)"/>
    <property type="match status" value="1"/>
</dbReference>
<dbReference type="PANTHER" id="PTHR21666">
    <property type="entry name" value="PEPTIDASE-RELATED"/>
    <property type="match status" value="1"/>
</dbReference>
<evidence type="ECO:0000256" key="1">
    <source>
        <dbReference type="ARBA" id="ARBA00022729"/>
    </source>
</evidence>
<keyword evidence="1" id="KW-0732">Signal</keyword>
<name>A0A068VTV6_PROFF</name>
<dbReference type="CDD" id="cd12797">
    <property type="entry name" value="M23_peptidase"/>
    <property type="match status" value="1"/>
</dbReference>
<gene>
    <name evidence="5" type="ORF">PFCIRM138_10065</name>
</gene>
<dbReference type="SUPFAM" id="SSF51261">
    <property type="entry name" value="Duplicated hybrid motif"/>
    <property type="match status" value="1"/>
</dbReference>
<dbReference type="EMBL" id="LM676425">
    <property type="protein sequence ID" value="CEP26816.1"/>
    <property type="molecule type" value="Genomic_DNA"/>
</dbReference>
<proteinExistence type="predicted"/>
<feature type="compositionally biased region" description="Basic and acidic residues" evidence="3">
    <location>
        <begin position="103"/>
        <end position="116"/>
    </location>
</feature>
<dbReference type="GO" id="GO:0004222">
    <property type="term" value="F:metalloendopeptidase activity"/>
    <property type="evidence" value="ECO:0007669"/>
    <property type="project" value="TreeGrafter"/>
</dbReference>
<dbReference type="InterPro" id="IPR016047">
    <property type="entry name" value="M23ase_b-sheet_dom"/>
</dbReference>
<dbReference type="InterPro" id="IPR011055">
    <property type="entry name" value="Dup_hybrid_motif"/>
</dbReference>
<protein>
    <recommendedName>
        <fullName evidence="4">M23ase beta-sheet core domain-containing protein</fullName>
    </recommendedName>
</protein>
<evidence type="ECO:0000256" key="3">
    <source>
        <dbReference type="SAM" id="MobiDB-lite"/>
    </source>
</evidence>
<organism evidence="5">
    <name type="scientific">Propionibacterium freudenreichii subsp. freudenreichii</name>
    <dbReference type="NCBI Taxonomy" id="66712"/>
    <lineage>
        <taxon>Bacteria</taxon>
        <taxon>Bacillati</taxon>
        <taxon>Actinomycetota</taxon>
        <taxon>Actinomycetes</taxon>
        <taxon>Propionibacteriales</taxon>
        <taxon>Propionibacteriaceae</taxon>
        <taxon>Propionibacterium</taxon>
    </lineage>
</organism>
<reference evidence="5" key="1">
    <citation type="submission" date="2014-08" db="EMBL/GenBank/DDBJ databases">
        <authorList>
            <person name="Falentin Helene"/>
        </authorList>
    </citation>
    <scope>NUCLEOTIDE SEQUENCE</scope>
</reference>
<feature type="coiled-coil region" evidence="2">
    <location>
        <begin position="259"/>
        <end position="286"/>
    </location>
</feature>
<dbReference type="PANTHER" id="PTHR21666:SF289">
    <property type="entry name" value="L-ALA--D-GLU ENDOPEPTIDASE"/>
    <property type="match status" value="1"/>
</dbReference>
<feature type="coiled-coil region" evidence="2">
    <location>
        <begin position="192"/>
        <end position="226"/>
    </location>
</feature>
<evidence type="ECO:0000256" key="2">
    <source>
        <dbReference type="SAM" id="Coils"/>
    </source>
</evidence>